<dbReference type="PANTHER" id="PTHR10353:SF122">
    <property type="entry name" value="6-PHOSPHO-BETA-GLUCOSIDASE ASCB-RELATED"/>
    <property type="match status" value="1"/>
</dbReference>
<dbReference type="Proteomes" id="UP000250174">
    <property type="component" value="Unassembled WGS sequence"/>
</dbReference>
<evidence type="ECO:0000256" key="1">
    <source>
        <dbReference type="ARBA" id="ARBA00010838"/>
    </source>
</evidence>
<protein>
    <submittedName>
        <fullName evidence="7">6-phospho-beta-glucosidase</fullName>
    </submittedName>
</protein>
<dbReference type="PRINTS" id="PR00131">
    <property type="entry name" value="GLHYDRLASE1"/>
</dbReference>
<evidence type="ECO:0000256" key="4">
    <source>
        <dbReference type="PROSITE-ProRule" id="PRU10055"/>
    </source>
</evidence>
<keyword evidence="3 6" id="KW-0326">Glycosidase</keyword>
<evidence type="ECO:0000313" key="8">
    <source>
        <dbReference type="Proteomes" id="UP000250174"/>
    </source>
</evidence>
<name>A0AAX1QDQ2_9BACI</name>
<keyword evidence="2 6" id="KW-0378">Hydrolase</keyword>
<gene>
    <name evidence="7" type="ORF">A3864_00890</name>
</gene>
<dbReference type="SUPFAM" id="SSF51445">
    <property type="entry name" value="(Trans)glycosidases"/>
    <property type="match status" value="1"/>
</dbReference>
<accession>A0AAX1QDQ2</accession>
<comment type="similarity">
    <text evidence="1 5">Belongs to the glycosyl hydrolase 1 family.</text>
</comment>
<sequence length="485" mass="55944">MATFKPTFPKNFYWGGATAANQIEGAFNEDGKGLSAADFVEYIPKEERTKDNAMEITSEQIRKTLSGESTGRFPKREGVDFYHRYKEDIALLAEMGFTAFRLSIHWSRIFPNGYDEVPNEAGLAFYDRVFDELAKYNIEPIVTLSHYETPYGLTEKYNGWAGREVIDHFVRYAETVFTRYKDKVKFWISFNEINVITLSPFTGGGIVSDREENPVQTKYQALHHQFVASALATKRLHKINPEGKMGCMLARMSHYANTPNPEDVLKAQKDNQDNLFFTDVHARGEYPKYMERFFIENDIKIIKETGDDEIIKQYPVDYITISYYMSMLSSAAPEGERTDGNLMNSLKNPYLEASDWGWQIDPVGLRIVLNDMYDRYRLPIFIVENGLGAYDKVEEDGSIHDTYRIDYLRKHIEQMKEAIGDGVELLGYTSWGPIDLVSMSTSEMSKRYGYVYVDKDDDGNGTLERKRKDSFYWYKKVIASNGEEL</sequence>
<dbReference type="InterPro" id="IPR017853">
    <property type="entry name" value="GH"/>
</dbReference>
<dbReference type="FunFam" id="3.20.20.80:FF:000004">
    <property type="entry name" value="Beta-glucosidase 6-phospho-beta-glucosidase"/>
    <property type="match status" value="1"/>
</dbReference>
<dbReference type="PROSITE" id="PS00653">
    <property type="entry name" value="GLYCOSYL_HYDROL_F1_2"/>
    <property type="match status" value="1"/>
</dbReference>
<dbReference type="InterPro" id="IPR018120">
    <property type="entry name" value="Glyco_hydro_1_AS"/>
</dbReference>
<dbReference type="GO" id="GO:0005829">
    <property type="term" value="C:cytosol"/>
    <property type="evidence" value="ECO:0007669"/>
    <property type="project" value="TreeGrafter"/>
</dbReference>
<dbReference type="GO" id="GO:0016052">
    <property type="term" value="P:carbohydrate catabolic process"/>
    <property type="evidence" value="ECO:0007669"/>
    <property type="project" value="TreeGrafter"/>
</dbReference>
<dbReference type="InterPro" id="IPR033132">
    <property type="entry name" value="GH_1_N_CS"/>
</dbReference>
<dbReference type="InterPro" id="IPR001360">
    <property type="entry name" value="Glyco_hydro_1"/>
</dbReference>
<evidence type="ECO:0000313" key="7">
    <source>
        <dbReference type="EMBL" id="RAS82096.1"/>
    </source>
</evidence>
<comment type="caution">
    <text evidence="7">The sequence shown here is derived from an EMBL/GenBank/DDBJ whole genome shotgun (WGS) entry which is preliminary data.</text>
</comment>
<dbReference type="PANTHER" id="PTHR10353">
    <property type="entry name" value="GLYCOSYL HYDROLASE"/>
    <property type="match status" value="1"/>
</dbReference>
<proteinExistence type="inferred from homology"/>
<organism evidence="7 8">
    <name type="scientific">Priestia endophytica</name>
    <dbReference type="NCBI Taxonomy" id="135735"/>
    <lineage>
        <taxon>Bacteria</taxon>
        <taxon>Bacillati</taxon>
        <taxon>Bacillota</taxon>
        <taxon>Bacilli</taxon>
        <taxon>Bacillales</taxon>
        <taxon>Bacillaceae</taxon>
        <taxon>Priestia</taxon>
    </lineage>
</organism>
<reference evidence="7 8" key="1">
    <citation type="submission" date="2016-03" db="EMBL/GenBank/DDBJ databases">
        <title>Comparison of Bacillus endophyticus and B. anthracis characteristics using whole genome sequence analysis and microbiological techniques.</title>
        <authorList>
            <person name="Lekota K.E."/>
            <person name="Mafofo J."/>
            <person name="Rees J."/>
            <person name="Muchadeyi F.C."/>
            <person name="Madoroba E."/>
            <person name="Van Heerden H."/>
        </authorList>
    </citation>
    <scope>NUCLEOTIDE SEQUENCE [LARGE SCALE GENOMIC DNA]</scope>
    <source>
        <strain evidence="7 8">3631_10C</strain>
    </source>
</reference>
<dbReference type="GO" id="GO:0008422">
    <property type="term" value="F:beta-glucosidase activity"/>
    <property type="evidence" value="ECO:0007669"/>
    <property type="project" value="TreeGrafter"/>
</dbReference>
<dbReference type="NCBIfam" id="NF007356">
    <property type="entry name" value="PRK09852.1"/>
    <property type="match status" value="1"/>
</dbReference>
<evidence type="ECO:0000256" key="5">
    <source>
        <dbReference type="RuleBase" id="RU003690"/>
    </source>
</evidence>
<dbReference type="PROSITE" id="PS00572">
    <property type="entry name" value="GLYCOSYL_HYDROL_F1_1"/>
    <property type="match status" value="1"/>
</dbReference>
<dbReference type="Gene3D" id="3.20.20.80">
    <property type="entry name" value="Glycosidases"/>
    <property type="match status" value="1"/>
</dbReference>
<dbReference type="EMBL" id="LVYK01000001">
    <property type="protein sequence ID" value="RAS82096.1"/>
    <property type="molecule type" value="Genomic_DNA"/>
</dbReference>
<dbReference type="RefSeq" id="WP_111925472.1">
    <property type="nucleotide sequence ID" value="NZ_LVYK01000001.1"/>
</dbReference>
<evidence type="ECO:0000256" key="6">
    <source>
        <dbReference type="RuleBase" id="RU004468"/>
    </source>
</evidence>
<dbReference type="AlphaFoldDB" id="A0AAX1QDQ2"/>
<feature type="active site" description="Nucleophile" evidence="4">
    <location>
        <position position="384"/>
    </location>
</feature>
<evidence type="ECO:0000256" key="2">
    <source>
        <dbReference type="ARBA" id="ARBA00022801"/>
    </source>
</evidence>
<dbReference type="Pfam" id="PF00232">
    <property type="entry name" value="Glyco_hydro_1"/>
    <property type="match status" value="1"/>
</dbReference>
<evidence type="ECO:0000256" key="3">
    <source>
        <dbReference type="ARBA" id="ARBA00023295"/>
    </source>
</evidence>